<evidence type="ECO:0000259" key="2">
    <source>
        <dbReference type="PROSITE" id="PS50043"/>
    </source>
</evidence>
<dbReference type="PROSITE" id="PS50043">
    <property type="entry name" value="HTH_LUXR_2"/>
    <property type="match status" value="1"/>
</dbReference>
<dbReference type="PANTHER" id="PTHR45566:SF1">
    <property type="entry name" value="HTH-TYPE TRANSCRIPTIONAL REGULATOR YHJB-RELATED"/>
    <property type="match status" value="1"/>
</dbReference>
<keyword evidence="1" id="KW-0238">DNA-binding</keyword>
<proteinExistence type="predicted"/>
<gene>
    <name evidence="3" type="ORF">EKN56_15190</name>
</gene>
<dbReference type="Gene3D" id="3.40.50.2300">
    <property type="match status" value="1"/>
</dbReference>
<dbReference type="KEGG" id="prag:EKN56_15190"/>
<dbReference type="PRINTS" id="PR00038">
    <property type="entry name" value="HTHLUXR"/>
</dbReference>
<evidence type="ECO:0000313" key="3">
    <source>
        <dbReference type="EMBL" id="QBH97630.1"/>
    </source>
</evidence>
<dbReference type="GO" id="GO:0003677">
    <property type="term" value="F:DNA binding"/>
    <property type="evidence" value="ECO:0007669"/>
    <property type="project" value="UniProtKB-KW"/>
</dbReference>
<dbReference type="RefSeq" id="WP_130592562.1">
    <property type="nucleotide sequence ID" value="NZ_CP034752.1"/>
</dbReference>
<dbReference type="CDD" id="cd06170">
    <property type="entry name" value="LuxR_C_like"/>
    <property type="match status" value="1"/>
</dbReference>
<organism evidence="3 4">
    <name type="scientific">Limnobaculum zhutongyuii</name>
    <dbReference type="NCBI Taxonomy" id="2498113"/>
    <lineage>
        <taxon>Bacteria</taxon>
        <taxon>Pseudomonadati</taxon>
        <taxon>Pseudomonadota</taxon>
        <taxon>Gammaproteobacteria</taxon>
        <taxon>Enterobacterales</taxon>
        <taxon>Budviciaceae</taxon>
        <taxon>Limnobaculum</taxon>
    </lineage>
</organism>
<dbReference type="SMART" id="SM00421">
    <property type="entry name" value="HTH_LUXR"/>
    <property type="match status" value="1"/>
</dbReference>
<evidence type="ECO:0000313" key="4">
    <source>
        <dbReference type="Proteomes" id="UP000293154"/>
    </source>
</evidence>
<dbReference type="OrthoDB" id="9780593at2"/>
<keyword evidence="4" id="KW-1185">Reference proteome</keyword>
<feature type="domain" description="HTH luxR-type" evidence="2">
    <location>
        <begin position="148"/>
        <end position="213"/>
    </location>
</feature>
<dbReference type="SUPFAM" id="SSF46894">
    <property type="entry name" value="C-terminal effector domain of the bipartite response regulators"/>
    <property type="match status" value="1"/>
</dbReference>
<dbReference type="GO" id="GO:0006355">
    <property type="term" value="P:regulation of DNA-templated transcription"/>
    <property type="evidence" value="ECO:0007669"/>
    <property type="project" value="InterPro"/>
</dbReference>
<protein>
    <submittedName>
        <fullName evidence="3">Response regulator transcription factor</fullName>
    </submittedName>
</protein>
<name>A0A411WNC1_9GAMM</name>
<dbReference type="InterPro" id="IPR016032">
    <property type="entry name" value="Sig_transdc_resp-reg_C-effctor"/>
</dbReference>
<accession>A0A411WNC1</accession>
<dbReference type="EMBL" id="CP034752">
    <property type="protein sequence ID" value="QBH97630.1"/>
    <property type="molecule type" value="Genomic_DNA"/>
</dbReference>
<sequence length="213" mass="23909">MESIAPVVKKGIVMHACPLVRNGLLHFLSTHLPEVIFQAVESFSVMARIPGLVEADLVVSDIRDNEKEAVDGVNWLLWLQSIRSDKPMLVITDLLSDEQMIKLCQQPLISLLALQTPEAEMRQQISRALSGELIISSTLYMPSTVASIDPDVDSLTDAEQRVLKLMYQGYSIVQIAEQLCRSAKTVSTHKYHLMRKLGARNEVELFARMEVIH</sequence>
<reference evidence="3 4" key="1">
    <citation type="submission" date="2019-03" db="EMBL/GenBank/DDBJ databases">
        <title>Pragia sp. nov. isolated from the gut tract of Carduelis flavirostris.</title>
        <authorList>
            <person name="Ge Y."/>
        </authorList>
    </citation>
    <scope>NUCLEOTIDE SEQUENCE [LARGE SCALE GENOMIC DNA]</scope>
    <source>
        <strain evidence="3 4">CF-458</strain>
    </source>
</reference>
<evidence type="ECO:0000256" key="1">
    <source>
        <dbReference type="ARBA" id="ARBA00023125"/>
    </source>
</evidence>
<dbReference type="Proteomes" id="UP000293154">
    <property type="component" value="Chromosome"/>
</dbReference>
<dbReference type="Pfam" id="PF00196">
    <property type="entry name" value="GerE"/>
    <property type="match status" value="1"/>
</dbReference>
<dbReference type="InterPro" id="IPR051015">
    <property type="entry name" value="EvgA-like"/>
</dbReference>
<dbReference type="InterPro" id="IPR000792">
    <property type="entry name" value="Tscrpt_reg_LuxR_C"/>
</dbReference>
<dbReference type="AlphaFoldDB" id="A0A411WNC1"/>
<dbReference type="PANTHER" id="PTHR45566">
    <property type="entry name" value="HTH-TYPE TRANSCRIPTIONAL REGULATOR YHJB-RELATED"/>
    <property type="match status" value="1"/>
</dbReference>